<feature type="region of interest" description="Disordered" evidence="1">
    <location>
        <begin position="245"/>
        <end position="270"/>
    </location>
</feature>
<dbReference type="Pfam" id="PF04717">
    <property type="entry name" value="Phage_base_V"/>
    <property type="match status" value="1"/>
</dbReference>
<dbReference type="EMBL" id="JACIIZ010000010">
    <property type="protein sequence ID" value="MBB6253155.1"/>
    <property type="molecule type" value="Genomic_DNA"/>
</dbReference>
<proteinExistence type="predicted"/>
<evidence type="ECO:0000313" key="4">
    <source>
        <dbReference type="Proteomes" id="UP000539175"/>
    </source>
</evidence>
<protein>
    <recommendedName>
        <fullName evidence="2">Gp5/Type VI secretion system Vgr protein OB-fold domain-containing protein</fullName>
    </recommendedName>
</protein>
<keyword evidence="4" id="KW-1185">Reference proteome</keyword>
<accession>A0A7X0EEL5</accession>
<reference evidence="3 4" key="1">
    <citation type="submission" date="2020-08" db="EMBL/GenBank/DDBJ databases">
        <title>Genomic Encyclopedia of Type Strains, Phase IV (KMG-IV): sequencing the most valuable type-strain genomes for metagenomic binning, comparative biology and taxonomic classification.</title>
        <authorList>
            <person name="Goeker M."/>
        </authorList>
    </citation>
    <scope>NUCLEOTIDE SEQUENCE [LARGE SCALE GENOMIC DNA]</scope>
    <source>
        <strain evidence="3 4">DSM 22198</strain>
    </source>
</reference>
<dbReference type="InterPro" id="IPR006531">
    <property type="entry name" value="Gp5/Vgr_OB"/>
</dbReference>
<dbReference type="RefSeq" id="WP_184803271.1">
    <property type="nucleotide sequence ID" value="NZ_JACIIZ010000010.1"/>
</dbReference>
<evidence type="ECO:0000259" key="2">
    <source>
        <dbReference type="Pfam" id="PF04717"/>
    </source>
</evidence>
<evidence type="ECO:0000256" key="1">
    <source>
        <dbReference type="SAM" id="MobiDB-lite"/>
    </source>
</evidence>
<evidence type="ECO:0000313" key="3">
    <source>
        <dbReference type="EMBL" id="MBB6253155.1"/>
    </source>
</evidence>
<dbReference type="SUPFAM" id="SSF69255">
    <property type="entry name" value="gp5 N-terminal domain-like"/>
    <property type="match status" value="1"/>
</dbReference>
<dbReference type="Gene3D" id="3.10.450.190">
    <property type="match status" value="1"/>
</dbReference>
<comment type="caution">
    <text evidence="3">The sequence shown here is derived from an EMBL/GenBank/DDBJ whole genome shotgun (WGS) entry which is preliminary data.</text>
</comment>
<sequence length="270" mass="28675">MLDDLRHHVGKFYGKYSGQVVANDQDPDNMGSIVVTLPSIFGADAQITARPCLPYGHFFIPAVGAMVWVEFEGGDKDYAIWVGTWYPKGATPAPADLSPPDNRIIQTASGHTIEIMDKAGEEKIVIRHKGNAFISIDKNGSVLIANQTGSYVQLDTDEQTASFVEQHGNIVTMSGDGIVITEKGGKTMVQLTDDTVRITGGKIILQAPVVSLTGDPAAEPTFLTTSLAPLWNAFALHVHATALGPSGPPTPPGPLILPGQPYLSSGTVMK</sequence>
<organism evidence="3 4">
    <name type="scientific">Nitrospirillum iridis</name>
    <dbReference type="NCBI Taxonomy" id="765888"/>
    <lineage>
        <taxon>Bacteria</taxon>
        <taxon>Pseudomonadati</taxon>
        <taxon>Pseudomonadota</taxon>
        <taxon>Alphaproteobacteria</taxon>
        <taxon>Rhodospirillales</taxon>
        <taxon>Azospirillaceae</taxon>
        <taxon>Nitrospirillum</taxon>
    </lineage>
</organism>
<dbReference type="Proteomes" id="UP000539175">
    <property type="component" value="Unassembled WGS sequence"/>
</dbReference>
<name>A0A7X0EEL5_9PROT</name>
<dbReference type="SUPFAM" id="SSF69349">
    <property type="entry name" value="Phage fibre proteins"/>
    <property type="match status" value="1"/>
</dbReference>
<feature type="domain" description="Gp5/Type VI secretion system Vgr protein OB-fold" evidence="2">
    <location>
        <begin position="17"/>
        <end position="86"/>
    </location>
</feature>
<gene>
    <name evidence="3" type="ORF">FHS74_003724</name>
</gene>
<feature type="compositionally biased region" description="Pro residues" evidence="1">
    <location>
        <begin position="246"/>
        <end position="255"/>
    </location>
</feature>
<dbReference type="AlphaFoldDB" id="A0A7X0EEL5"/>